<organism evidence="3 4">
    <name type="scientific">Macrostomum lignano</name>
    <dbReference type="NCBI Taxonomy" id="282301"/>
    <lineage>
        <taxon>Eukaryota</taxon>
        <taxon>Metazoa</taxon>
        <taxon>Spiralia</taxon>
        <taxon>Lophotrochozoa</taxon>
        <taxon>Platyhelminthes</taxon>
        <taxon>Rhabditophora</taxon>
        <taxon>Macrostomorpha</taxon>
        <taxon>Macrostomida</taxon>
        <taxon>Macrostomidae</taxon>
        <taxon>Macrostomum</taxon>
    </lineage>
</organism>
<feature type="region of interest" description="Disordered" evidence="1">
    <location>
        <begin position="890"/>
        <end position="910"/>
    </location>
</feature>
<feature type="compositionally biased region" description="Low complexity" evidence="1">
    <location>
        <begin position="1185"/>
        <end position="1197"/>
    </location>
</feature>
<accession>A0A1I8ILR8</accession>
<dbReference type="Proteomes" id="UP000095280">
    <property type="component" value="Unplaced"/>
</dbReference>
<keyword evidence="3" id="KW-1185">Reference proteome</keyword>
<evidence type="ECO:0000256" key="1">
    <source>
        <dbReference type="SAM" id="MobiDB-lite"/>
    </source>
</evidence>
<protein>
    <submittedName>
        <fullName evidence="4">LAM_G_DOMAIN domain-containing protein</fullName>
    </submittedName>
</protein>
<proteinExistence type="predicted"/>
<evidence type="ECO:0000313" key="3">
    <source>
        <dbReference type="Proteomes" id="UP000095280"/>
    </source>
</evidence>
<feature type="region of interest" description="Disordered" evidence="1">
    <location>
        <begin position="1257"/>
        <end position="1283"/>
    </location>
</feature>
<feature type="compositionally biased region" description="Low complexity" evidence="1">
    <location>
        <begin position="966"/>
        <end position="977"/>
    </location>
</feature>
<sequence length="1384" mass="147175">RVSHKNRTLGCPRSADLEDPHGEFLENSLRSGWRDTELHHWARRTPCELAAAQRGGANCGKHAEEAGWAGRTRRQQVVKNCYFIGEGRAERRTFRWPDKNARQPAQDRHFQDRPLSSIQTTATMKKHPSLGAVSAFAALLLLVCASVSLASRSEHDLNSSEADRRFFELTPLTAEQRLPSGRSVSLRAHRLRPPPGLGQLGPAAARPRADGRVFRPTAGGGFTVRLLLRHPADDAALVAAASSAAESPVSACQIVRVSPTHLACAASPEGRVQQVRGEVAAAELRAGRGRLPASVIVHFGALVGLRSPQALEELQRRGRVTCRLAALHPVGSRGAVKRLEVLLASTVQLRVEDAIQLTGDLLLAAAAPTPSCGPHLPRIDLLAVYNFRSGRRVSNLAPGGRGRFQVVGRGRVRFTEEGAELPGESWLQVDTESGALTEHMRFGSRWSVFFMLRTSGSHRRASLFSLHANNNPKACSALAWTSVSRTGQQDSVYTRLHNLAGGYAVGQASQPLLDPRPGAWNRVGIATDSSGHQTVHINGARAPAAAVYRFRDRLASRPEQRAALRHSLSIGLVRGPAQAIQGAFRCFGVARGQLSTRQFHDAFAAYFASPGVVIGVLRGELHAAVTCEAVADAGAAGEAGHAQPVVVRLRTHGEAGVLSPMLRVVPRLHQDPQLPRTRSSESVERVQAWEDADVMAVFVIQVRWLRPRRHLKRAHRLELALNAASCTVESPLAENRTVEPIPSRTRPHGLVVGEALTTGMPRLHRGSGFGHVTRDCSEQQQQQSDLTSELKLHLLRMWNIASPGVVIGVLRGELHAAVTCEAVADAGAAGEAGHAQPVVVRLGTHGEAGVLSPMLRVVPRLHQDPQLPRTRSSESVERVQAWEDADVIAPNATSRPRSRRGSRDWNTASALHGGTGFGYVTRDCSEQQQQQSDLTSGRGGGWCLLTVLEQQPLEEKPAPPGPVPSAEAARAAAAREAGSQMRTHAVMPGIPADAADEAAVAGQFIGEQVLLSSVTGLTAAVPHADSGIVGAAGHEVLVGAADAGVQQVGAVSQAVQAAPAHTQPQVPQVHAGRGNADSQQSLVLADAHGHHGPVLPEQSLVLHGVEAVPPDSGEGVRSQHRRAAVVFAPASGNHRTTITSVASSAAQASSRRLSGDQASQATPPRSSPIRRVRWCRTRGAPGGFAAASTSQTIATQSRPPVARKRPLGENWHTCTSSWWASSTWLQTDGTLAAAWQLTLSRLGGSITLGGKNCSTESSRACRVPPAAPDQPLSWRSSSGPEHMMRPLRRCRRSGLNCNGRPAQAGQAGLSAVPVAKEDAAAELGGSAALQRAAGLQHEGFGTPGQAELAQVLPDNPDSFAIALGQLHCWALLLLLRLLSAVGSA</sequence>
<keyword evidence="2" id="KW-1133">Transmembrane helix</keyword>
<feature type="region of interest" description="Disordered" evidence="1">
    <location>
        <begin position="954"/>
        <end position="980"/>
    </location>
</feature>
<keyword evidence="2" id="KW-0812">Transmembrane</keyword>
<name>A0A1I8ILR8_9PLAT</name>
<evidence type="ECO:0000313" key="4">
    <source>
        <dbReference type="WBParaSite" id="maker-uti_cns_0013808-snap-gene-0.2-mRNA-1"/>
    </source>
</evidence>
<keyword evidence="2" id="KW-0472">Membrane</keyword>
<feature type="transmembrane region" description="Helical" evidence="2">
    <location>
        <begin position="130"/>
        <end position="150"/>
    </location>
</feature>
<reference evidence="4" key="1">
    <citation type="submission" date="2016-11" db="UniProtKB">
        <authorList>
            <consortium name="WormBaseParasite"/>
        </authorList>
    </citation>
    <scope>IDENTIFICATION</scope>
</reference>
<evidence type="ECO:0000256" key="2">
    <source>
        <dbReference type="SAM" id="Phobius"/>
    </source>
</evidence>
<feature type="region of interest" description="Disordered" evidence="1">
    <location>
        <begin position="1139"/>
        <end position="1208"/>
    </location>
</feature>
<feature type="compositionally biased region" description="Low complexity" evidence="1">
    <location>
        <begin position="1140"/>
        <end position="1150"/>
    </location>
</feature>
<dbReference type="WBParaSite" id="maker-uti_cns_0013808-snap-gene-0.2-mRNA-1">
    <property type="protein sequence ID" value="maker-uti_cns_0013808-snap-gene-0.2-mRNA-1"/>
    <property type="gene ID" value="maker-uti_cns_0013808-snap-gene-0.2"/>
</dbReference>